<dbReference type="InterPro" id="IPR016024">
    <property type="entry name" value="ARM-type_fold"/>
</dbReference>
<name>A0A1Y1I196_KLENI</name>
<dbReference type="InterPro" id="IPR011989">
    <property type="entry name" value="ARM-like"/>
</dbReference>
<evidence type="ECO:0000313" key="1">
    <source>
        <dbReference type="EMBL" id="GAQ82546.1"/>
    </source>
</evidence>
<proteinExistence type="predicted"/>
<accession>A0A1Y1I196</accession>
<dbReference type="AlphaFoldDB" id="A0A1Y1I196"/>
<evidence type="ECO:0000313" key="2">
    <source>
        <dbReference type="Proteomes" id="UP000054558"/>
    </source>
</evidence>
<dbReference type="EMBL" id="DF237064">
    <property type="protein sequence ID" value="GAQ82546.1"/>
    <property type="molecule type" value="Genomic_DNA"/>
</dbReference>
<dbReference type="Gene3D" id="1.25.10.10">
    <property type="entry name" value="Leucine-rich Repeat Variant"/>
    <property type="match status" value="2"/>
</dbReference>
<reference evidence="1 2" key="1">
    <citation type="journal article" date="2014" name="Nat. Commun.">
        <title>Klebsormidium flaccidum genome reveals primary factors for plant terrestrial adaptation.</title>
        <authorList>
            <person name="Hori K."/>
            <person name="Maruyama F."/>
            <person name="Fujisawa T."/>
            <person name="Togashi T."/>
            <person name="Yamamoto N."/>
            <person name="Seo M."/>
            <person name="Sato S."/>
            <person name="Yamada T."/>
            <person name="Mori H."/>
            <person name="Tajima N."/>
            <person name="Moriyama T."/>
            <person name="Ikeuchi M."/>
            <person name="Watanabe M."/>
            <person name="Wada H."/>
            <person name="Kobayashi K."/>
            <person name="Saito M."/>
            <person name="Masuda T."/>
            <person name="Sasaki-Sekimoto Y."/>
            <person name="Mashiguchi K."/>
            <person name="Awai K."/>
            <person name="Shimojima M."/>
            <person name="Masuda S."/>
            <person name="Iwai M."/>
            <person name="Nobusawa T."/>
            <person name="Narise T."/>
            <person name="Kondo S."/>
            <person name="Saito H."/>
            <person name="Sato R."/>
            <person name="Murakawa M."/>
            <person name="Ihara Y."/>
            <person name="Oshima-Yamada Y."/>
            <person name="Ohtaka K."/>
            <person name="Satoh M."/>
            <person name="Sonobe K."/>
            <person name="Ishii M."/>
            <person name="Ohtani R."/>
            <person name="Kanamori-Sato M."/>
            <person name="Honoki R."/>
            <person name="Miyazaki D."/>
            <person name="Mochizuki H."/>
            <person name="Umetsu J."/>
            <person name="Higashi K."/>
            <person name="Shibata D."/>
            <person name="Kamiya Y."/>
            <person name="Sato N."/>
            <person name="Nakamura Y."/>
            <person name="Tabata S."/>
            <person name="Ida S."/>
            <person name="Kurokawa K."/>
            <person name="Ohta H."/>
        </authorList>
    </citation>
    <scope>NUCLEOTIDE SEQUENCE [LARGE SCALE GENOMIC DNA]</scope>
    <source>
        <strain evidence="1 2">NIES-2285</strain>
    </source>
</reference>
<keyword evidence="2" id="KW-1185">Reference proteome</keyword>
<dbReference type="Proteomes" id="UP000054558">
    <property type="component" value="Unassembled WGS sequence"/>
</dbReference>
<sequence length="440" mass="47351">MEDELPSIPTAELVEVIHTRRFKFRSVSVASILTQLVGRALSLLQAGESAQSPATAFADEFDDGAAELEAIEAELEALYDIRVCTFLVSLLSSASASTRVLAGATYLLAMMTAGKGSNAEEWRMQMTKGCGILRLVALLSAQSSSVRFNALLVLVNFLRHCPASHKEVLRLGALRKFALLLEEAEDEPQQNLCADAFECLARSEVPAMQGELLQTGCMAKIVSWLGCASSDRVAGKVLKSLAGMVEWDGPFDTSLAVGLQLAGPLMALVRGTGSTALRAVALEALATICAAPEHGPRHREECRAQGCVLLLVGLLESANDRETLVQVLNFLAVLAALDPRCREEICNSSCQYQLQRFVRPPGLTSPRKSYAAVIKEEKKPGSDAPLEVDETLVAEEHAALVHFLLQICSTKRPLHFPECRDKVSSPVKIGAKIAARVGAD</sequence>
<gene>
    <name evidence="1" type="ORF">KFL_001150060</name>
</gene>
<dbReference type="OMA" id="ESACCKE"/>
<dbReference type="OrthoDB" id="1870741at2759"/>
<organism evidence="1 2">
    <name type="scientific">Klebsormidium nitens</name>
    <name type="common">Green alga</name>
    <name type="synonym">Ulothrix nitens</name>
    <dbReference type="NCBI Taxonomy" id="105231"/>
    <lineage>
        <taxon>Eukaryota</taxon>
        <taxon>Viridiplantae</taxon>
        <taxon>Streptophyta</taxon>
        <taxon>Klebsormidiophyceae</taxon>
        <taxon>Klebsormidiales</taxon>
        <taxon>Klebsormidiaceae</taxon>
        <taxon>Klebsormidium</taxon>
    </lineage>
</organism>
<protein>
    <submittedName>
        <fullName evidence="1">Uncharacterized protein</fullName>
    </submittedName>
</protein>
<dbReference type="SUPFAM" id="SSF48371">
    <property type="entry name" value="ARM repeat"/>
    <property type="match status" value="1"/>
</dbReference>